<evidence type="ECO:0000313" key="4">
    <source>
        <dbReference type="Proteomes" id="UP000515873"/>
    </source>
</evidence>
<feature type="signal peptide" evidence="1">
    <location>
        <begin position="1"/>
        <end position="25"/>
    </location>
</feature>
<dbReference type="InterPro" id="IPR038142">
    <property type="entry name" value="Cytochrome_P460_sp"/>
</dbReference>
<dbReference type="Pfam" id="PF16694">
    <property type="entry name" value="Cytochrome_P460"/>
    <property type="match status" value="1"/>
</dbReference>
<dbReference type="KEGG" id="dtl:H8F01_02865"/>
<evidence type="ECO:0000313" key="3">
    <source>
        <dbReference type="EMBL" id="QNK02123.1"/>
    </source>
</evidence>
<dbReference type="InterPro" id="IPR032033">
    <property type="entry name" value="Cytochrome_P460"/>
</dbReference>
<dbReference type="Gene3D" id="3.50.70.20">
    <property type="entry name" value="Cytochrome P460"/>
    <property type="match status" value="1"/>
</dbReference>
<evidence type="ECO:0000259" key="2">
    <source>
        <dbReference type="Pfam" id="PF16694"/>
    </source>
</evidence>
<feature type="domain" description="Cytochrome P460" evidence="2">
    <location>
        <begin position="42"/>
        <end position="165"/>
    </location>
</feature>
<keyword evidence="1" id="KW-0732">Signal</keyword>
<feature type="chain" id="PRO_5028882835" evidence="1">
    <location>
        <begin position="26"/>
        <end position="169"/>
    </location>
</feature>
<protein>
    <submittedName>
        <fullName evidence="3">Cytochrome P460 family protein</fullName>
    </submittedName>
</protein>
<dbReference type="Proteomes" id="UP000515873">
    <property type="component" value="Chromosome"/>
</dbReference>
<dbReference type="EMBL" id="CP060412">
    <property type="protein sequence ID" value="QNK02123.1"/>
    <property type="molecule type" value="Genomic_DNA"/>
</dbReference>
<dbReference type="RefSeq" id="WP_187057580.1">
    <property type="nucleotide sequence ID" value="NZ_CP060412.1"/>
</dbReference>
<name>A0A7G8Q5R5_9GAMM</name>
<organism evidence="3 4">
    <name type="scientific">Dyella telluris</name>
    <dbReference type="NCBI Taxonomy" id="2763498"/>
    <lineage>
        <taxon>Bacteria</taxon>
        <taxon>Pseudomonadati</taxon>
        <taxon>Pseudomonadota</taxon>
        <taxon>Gammaproteobacteria</taxon>
        <taxon>Lysobacterales</taxon>
        <taxon>Rhodanobacteraceae</taxon>
        <taxon>Dyella</taxon>
    </lineage>
</organism>
<keyword evidence="4" id="KW-1185">Reference proteome</keyword>
<reference evidence="3 4" key="1">
    <citation type="submission" date="2020-08" db="EMBL/GenBank/DDBJ databases">
        <title>Dyella sp. G9 isolated from forest soil.</title>
        <authorList>
            <person name="Fu J."/>
            <person name="Qiu L."/>
        </authorList>
    </citation>
    <scope>NUCLEOTIDE SEQUENCE [LARGE SCALE GENOMIC DNA]</scope>
    <source>
        <strain evidence="3 4">G9</strain>
    </source>
</reference>
<evidence type="ECO:0000256" key="1">
    <source>
        <dbReference type="SAM" id="SignalP"/>
    </source>
</evidence>
<accession>A0A7G8Q5R5</accession>
<gene>
    <name evidence="3" type="ORF">H8F01_02865</name>
</gene>
<sequence length="169" mass="18003">MKTLLATTAAIGMMMAGILAATSHASEPAATPASPVYGVTLPQGYRQWELIAPALEDAPLNELRAVVGNAVAVDAYHRDSQPFPDGTVLVKLAWKRQPSAEFASATVPGAATTVQVMVKDSRKYAATGGWGFGRFVNGQPADEAQHRTCFACHEARAKGHDYVFTRYAP</sequence>
<dbReference type="CDD" id="cd20753">
    <property type="entry name" value="cyt_P460_Mc-like"/>
    <property type="match status" value="1"/>
</dbReference>
<proteinExistence type="predicted"/>
<dbReference type="AlphaFoldDB" id="A0A7G8Q5R5"/>